<dbReference type="SUPFAM" id="SSF53448">
    <property type="entry name" value="Nucleotide-diphospho-sugar transferases"/>
    <property type="match status" value="1"/>
</dbReference>
<comment type="similarity">
    <text evidence="1">Belongs to the glycosyltransferase 2 family.</text>
</comment>
<dbReference type="Gene3D" id="3.90.550.10">
    <property type="entry name" value="Spore Coat Polysaccharide Biosynthesis Protein SpsA, Chain A"/>
    <property type="match status" value="1"/>
</dbReference>
<dbReference type="GO" id="GO:0016757">
    <property type="term" value="F:glycosyltransferase activity"/>
    <property type="evidence" value="ECO:0007669"/>
    <property type="project" value="UniProtKB-KW"/>
</dbReference>
<evidence type="ECO:0000256" key="2">
    <source>
        <dbReference type="ARBA" id="ARBA00022676"/>
    </source>
</evidence>
<dbReference type="InterPro" id="IPR002509">
    <property type="entry name" value="NODB_dom"/>
</dbReference>
<keyword evidence="2" id="KW-0328">Glycosyltransferase</keyword>
<dbReference type="PANTHER" id="PTHR43630">
    <property type="entry name" value="POLY-BETA-1,6-N-ACETYL-D-GLUCOSAMINE SYNTHASE"/>
    <property type="match status" value="1"/>
</dbReference>
<evidence type="ECO:0000313" key="7">
    <source>
        <dbReference type="Proteomes" id="UP000429644"/>
    </source>
</evidence>
<feature type="transmembrane region" description="Helical" evidence="4">
    <location>
        <begin position="676"/>
        <end position="698"/>
    </location>
</feature>
<evidence type="ECO:0000256" key="4">
    <source>
        <dbReference type="SAM" id="Phobius"/>
    </source>
</evidence>
<dbReference type="InterPro" id="IPR029044">
    <property type="entry name" value="Nucleotide-diphossugar_trans"/>
</dbReference>
<comment type="caution">
    <text evidence="6">The sequence shown here is derived from an EMBL/GenBank/DDBJ whole genome shotgun (WGS) entry which is preliminary data.</text>
</comment>
<feature type="transmembrane region" description="Helical" evidence="4">
    <location>
        <begin position="354"/>
        <end position="376"/>
    </location>
</feature>
<dbReference type="GO" id="GO:0005975">
    <property type="term" value="P:carbohydrate metabolic process"/>
    <property type="evidence" value="ECO:0007669"/>
    <property type="project" value="InterPro"/>
</dbReference>
<evidence type="ECO:0000256" key="1">
    <source>
        <dbReference type="ARBA" id="ARBA00006739"/>
    </source>
</evidence>
<dbReference type="PROSITE" id="PS51677">
    <property type="entry name" value="NODB"/>
    <property type="match status" value="1"/>
</dbReference>
<organism evidence="6 7">
    <name type="scientific">Georgenia ruanii</name>
    <dbReference type="NCBI Taxonomy" id="348442"/>
    <lineage>
        <taxon>Bacteria</taxon>
        <taxon>Bacillati</taxon>
        <taxon>Actinomycetota</taxon>
        <taxon>Actinomycetes</taxon>
        <taxon>Micrococcales</taxon>
        <taxon>Bogoriellaceae</taxon>
        <taxon>Georgenia</taxon>
    </lineage>
</organism>
<dbReference type="AlphaFoldDB" id="A0A7J9UY59"/>
<dbReference type="Gene3D" id="3.20.20.370">
    <property type="entry name" value="Glycoside hydrolase/deacetylase"/>
    <property type="match status" value="1"/>
</dbReference>
<keyword evidence="7" id="KW-1185">Reference proteome</keyword>
<reference evidence="6 7" key="1">
    <citation type="submission" date="2019-10" db="EMBL/GenBank/DDBJ databases">
        <title>Georgenia wutianyii sp. nov. and Georgenia yuyongxinii sp. nov. isolated from plateau pika (Ochotona curzoniae) in the Qinghai-Tibet plateau of China.</title>
        <authorList>
            <person name="Tian Z."/>
        </authorList>
    </citation>
    <scope>NUCLEOTIDE SEQUENCE [LARGE SCALE GENOMIC DNA]</scope>
    <source>
        <strain evidence="6 7">JCM 15130</strain>
    </source>
</reference>
<gene>
    <name evidence="6" type="ORF">GB882_08040</name>
</gene>
<dbReference type="InterPro" id="IPR001173">
    <property type="entry name" value="Glyco_trans_2-like"/>
</dbReference>
<feature type="domain" description="NodB homology" evidence="5">
    <location>
        <begin position="132"/>
        <end position="312"/>
    </location>
</feature>
<accession>A0A7J9UY59</accession>
<sequence length="764" mass="83530">MPPTSRPIFFDATGHRWQRVRASVGILVVLLGGLTAWTAPGAFAPTWWPSENKGVGYPRHLEDEGKLDELPVLSADGGDAFNRVLAVDTSADPVVLKDPFSGEVLRELDDDEIAEVGDNEFVIDEFGKVPDHQLMLTFDDGPDATYTPELLNLLSREGVPATFFVLGQNVVKHQEILRRIVREGHMVGNHTMRHIDFAKNSDARDREELVGTDRTLRAVAGYGSRLFRIPRGDPYANATAVLQAQQLGYVHVNYDLDTLDWDYGPGEEIPVPELDGEGHVVLMHDAGGDRSGTLAMLAQFIDDAKAQGYTFSTMAPILPPEYTPAHDVAPTVADRATLAALSAVWVAPGYLVGWLFWFGIVSLTVMSLLYVVLALANHRRQRRRGPRAEGPLPFVSVVLPVFNEEPVVAKTLAALRASDYPAFEVIVVNDGSTDNTLQVLREAARDWPQLRVVDQPNAGKAAASNHGFALARGEVVVTLDGDTVFEPGTIRMLAQHFVGPDGAGVGAVAGHVKVGNRRNLLTAWQSLEYISGICVTRMAEGLVGAISIVPGACAGWRRDAVLRAGGYSHDTMAEDADLTLSIHRLGYQVVQENAAVAWTEAPYTVRGLARQRLRWTYGNIQTLTKHRGMLLRPRYGVLGLVTMPYTLLSVLIPLLFGPFTILVAALSISSGNWQSIALFAAFVTGMHLLISAVALWLVREKTWHLAIVPIYRLIYEPLRFYLLYASLVRALKGRVMGWYKPERMNTVSLPVPALAPARSGVAGA</sequence>
<dbReference type="PANTHER" id="PTHR43630:SF1">
    <property type="entry name" value="POLY-BETA-1,6-N-ACETYL-D-GLUCOSAMINE SYNTHASE"/>
    <property type="match status" value="1"/>
</dbReference>
<name>A0A7J9UY59_9MICO</name>
<dbReference type="Pfam" id="PF01522">
    <property type="entry name" value="Polysacc_deac_1"/>
    <property type="match status" value="1"/>
</dbReference>
<dbReference type="RefSeq" id="WP_226909501.1">
    <property type="nucleotide sequence ID" value="NZ_BAAAOT010000006.1"/>
</dbReference>
<proteinExistence type="inferred from homology"/>
<protein>
    <submittedName>
        <fullName evidence="6">Glycosyltransferase</fullName>
    </submittedName>
</protein>
<dbReference type="CDD" id="cd06423">
    <property type="entry name" value="CESA_like"/>
    <property type="match status" value="1"/>
</dbReference>
<keyword evidence="4" id="KW-0812">Transmembrane</keyword>
<evidence type="ECO:0000256" key="3">
    <source>
        <dbReference type="ARBA" id="ARBA00022679"/>
    </source>
</evidence>
<dbReference type="InterPro" id="IPR011330">
    <property type="entry name" value="Glyco_hydro/deAcase_b/a-brl"/>
</dbReference>
<feature type="transmembrane region" description="Helical" evidence="4">
    <location>
        <begin position="24"/>
        <end position="48"/>
    </location>
</feature>
<evidence type="ECO:0000259" key="5">
    <source>
        <dbReference type="PROSITE" id="PS51677"/>
    </source>
</evidence>
<evidence type="ECO:0000313" key="6">
    <source>
        <dbReference type="EMBL" id="MPV88614.1"/>
    </source>
</evidence>
<dbReference type="SUPFAM" id="SSF88713">
    <property type="entry name" value="Glycoside hydrolase/deacetylase"/>
    <property type="match status" value="1"/>
</dbReference>
<dbReference type="GO" id="GO:0016810">
    <property type="term" value="F:hydrolase activity, acting on carbon-nitrogen (but not peptide) bonds"/>
    <property type="evidence" value="ECO:0007669"/>
    <property type="project" value="InterPro"/>
</dbReference>
<keyword evidence="3 6" id="KW-0808">Transferase</keyword>
<keyword evidence="4" id="KW-0472">Membrane</keyword>
<feature type="transmembrane region" description="Helical" evidence="4">
    <location>
        <begin position="635"/>
        <end position="656"/>
    </location>
</feature>
<keyword evidence="4" id="KW-1133">Transmembrane helix</keyword>
<dbReference type="Pfam" id="PF00535">
    <property type="entry name" value="Glycos_transf_2"/>
    <property type="match status" value="1"/>
</dbReference>
<dbReference type="Proteomes" id="UP000429644">
    <property type="component" value="Unassembled WGS sequence"/>
</dbReference>
<dbReference type="EMBL" id="WHPD01001737">
    <property type="protein sequence ID" value="MPV88614.1"/>
    <property type="molecule type" value="Genomic_DNA"/>
</dbReference>